<dbReference type="Proteomes" id="UP000613193">
    <property type="component" value="Unassembled WGS sequence"/>
</dbReference>
<evidence type="ECO:0000256" key="1">
    <source>
        <dbReference type="SAM" id="Phobius"/>
    </source>
</evidence>
<reference evidence="2" key="1">
    <citation type="submission" date="2020-12" db="EMBL/GenBank/DDBJ databases">
        <title>Bacterial novel species Mucilaginibacter sp. SD-g isolated from soil.</title>
        <authorList>
            <person name="Jung H.-Y."/>
        </authorList>
    </citation>
    <scope>NUCLEOTIDE SEQUENCE</scope>
    <source>
        <strain evidence="2">SD-g</strain>
    </source>
</reference>
<dbReference type="InterPro" id="IPR023393">
    <property type="entry name" value="START-like_dom_sf"/>
</dbReference>
<sequence>MNILTIILTVIAVIILLVLVLALITKNEYEIERQVIINKPVAVVFEYVKYIKNQDNYSKWVMIDPAMQKNYRGIDGTVGFAYAWDSKNKQAGKGEQVIQKITDNKQIDIRIEFIRPFSGIADSCIATETVAPDKTSVKWRFKSKMPYPMNVMMLFINMDKMLGSDLELSLNKLKQILEKI</sequence>
<dbReference type="EMBL" id="JAEHFW010000002">
    <property type="protein sequence ID" value="MBK0379900.1"/>
    <property type="molecule type" value="Genomic_DNA"/>
</dbReference>
<keyword evidence="3" id="KW-1185">Reference proteome</keyword>
<name>A0A934UNB5_9SPHI</name>
<keyword evidence="1" id="KW-0812">Transmembrane</keyword>
<accession>A0A934UNB5</accession>
<protein>
    <submittedName>
        <fullName evidence="2">SRPBCC family protein</fullName>
    </submittedName>
</protein>
<dbReference type="Gene3D" id="3.30.530.20">
    <property type="match status" value="1"/>
</dbReference>
<feature type="transmembrane region" description="Helical" evidence="1">
    <location>
        <begin position="6"/>
        <end position="24"/>
    </location>
</feature>
<dbReference type="SUPFAM" id="SSF55961">
    <property type="entry name" value="Bet v1-like"/>
    <property type="match status" value="1"/>
</dbReference>
<dbReference type="AlphaFoldDB" id="A0A934UNB5"/>
<dbReference type="CDD" id="cd07818">
    <property type="entry name" value="SRPBCC_1"/>
    <property type="match status" value="1"/>
</dbReference>
<dbReference type="RefSeq" id="WP_200066441.1">
    <property type="nucleotide sequence ID" value="NZ_JAEHFW010000002.1"/>
</dbReference>
<organism evidence="2 3">
    <name type="scientific">Mucilaginibacter segetis</name>
    <dbReference type="NCBI Taxonomy" id="2793071"/>
    <lineage>
        <taxon>Bacteria</taxon>
        <taxon>Pseudomonadati</taxon>
        <taxon>Bacteroidota</taxon>
        <taxon>Sphingobacteriia</taxon>
        <taxon>Sphingobacteriales</taxon>
        <taxon>Sphingobacteriaceae</taxon>
        <taxon>Mucilaginibacter</taxon>
    </lineage>
</organism>
<evidence type="ECO:0000313" key="3">
    <source>
        <dbReference type="Proteomes" id="UP000613193"/>
    </source>
</evidence>
<gene>
    <name evidence="2" type="ORF">I5M19_11305</name>
</gene>
<keyword evidence="1" id="KW-0472">Membrane</keyword>
<proteinExistence type="predicted"/>
<keyword evidence="1" id="KW-1133">Transmembrane helix</keyword>
<comment type="caution">
    <text evidence="2">The sequence shown here is derived from an EMBL/GenBank/DDBJ whole genome shotgun (WGS) entry which is preliminary data.</text>
</comment>
<evidence type="ECO:0000313" key="2">
    <source>
        <dbReference type="EMBL" id="MBK0379900.1"/>
    </source>
</evidence>